<feature type="compositionally biased region" description="Basic and acidic residues" evidence="2">
    <location>
        <begin position="247"/>
        <end position="265"/>
    </location>
</feature>
<keyword evidence="1" id="KW-0175">Coiled coil</keyword>
<dbReference type="EMBL" id="CAMPGE010006026">
    <property type="protein sequence ID" value="CAI2364871.1"/>
    <property type="molecule type" value="Genomic_DNA"/>
</dbReference>
<organism evidence="3 4">
    <name type="scientific">Euplotes crassus</name>
    <dbReference type="NCBI Taxonomy" id="5936"/>
    <lineage>
        <taxon>Eukaryota</taxon>
        <taxon>Sar</taxon>
        <taxon>Alveolata</taxon>
        <taxon>Ciliophora</taxon>
        <taxon>Intramacronucleata</taxon>
        <taxon>Spirotrichea</taxon>
        <taxon>Hypotrichia</taxon>
        <taxon>Euplotida</taxon>
        <taxon>Euplotidae</taxon>
        <taxon>Moneuplotes</taxon>
    </lineage>
</organism>
<name>A0AAD1UE02_EUPCR</name>
<feature type="coiled-coil region" evidence="1">
    <location>
        <begin position="280"/>
        <end position="314"/>
    </location>
</feature>
<reference evidence="3" key="1">
    <citation type="submission" date="2023-07" db="EMBL/GenBank/DDBJ databases">
        <authorList>
            <consortium name="AG Swart"/>
            <person name="Singh M."/>
            <person name="Singh A."/>
            <person name="Seah K."/>
            <person name="Emmerich C."/>
        </authorList>
    </citation>
    <scope>NUCLEOTIDE SEQUENCE</scope>
    <source>
        <strain evidence="3">DP1</strain>
    </source>
</reference>
<evidence type="ECO:0000256" key="2">
    <source>
        <dbReference type="SAM" id="MobiDB-lite"/>
    </source>
</evidence>
<evidence type="ECO:0000313" key="4">
    <source>
        <dbReference type="Proteomes" id="UP001295684"/>
    </source>
</evidence>
<evidence type="ECO:0000256" key="1">
    <source>
        <dbReference type="SAM" id="Coils"/>
    </source>
</evidence>
<keyword evidence="4" id="KW-1185">Reference proteome</keyword>
<sequence>MAETKPKPDYSQFSNEDLIVLIENKEKMTGIYEQEMITNQEKVNNLKEKNKDLTDLNMTLSHGFSILETFISIILGQEAMKEIRDEDNNYDLDKMKSKFYDKHSDIHTLQENKENLIAKIEKLAIEEEKFRGLKKRVEEWGGENFIASSVSKIKTLKLEAESKDEKIKELTQKLSNYNETKATDLLNALTNEDGDEKQKNVYLKEISEKNNEILELKEKLTQTLESLRNSQATNPFEKAGGSDDEDNKERAARTSIEHKNSKVEGRTSALKSTGRKTLSMTLDEEYYNELEEELEKEKEKNKSLQQDLDKAVATLGESKVKYRKFLVEKEKEIEKLRKGEIDTASVHSDDDNTSMSSKVSLPPNYEQMMNGNMFGLVSDQCTLDYLRNIFSKYLVYMAKKKKKKAETCENILLNILSVPEEQIIQINQARKKYSFWDWFKNFKKTGKLTEDHKNDLDMNLNFTMTEVHESMMSPSMYTGSIIHGDDHLNSEILQSQDKPNKKGKAAKKVKKEIEVKLKDDKNDKN</sequence>
<accession>A0AAD1UE02</accession>
<feature type="region of interest" description="Disordered" evidence="2">
    <location>
        <begin position="227"/>
        <end position="277"/>
    </location>
</feature>
<dbReference type="Proteomes" id="UP001295684">
    <property type="component" value="Unassembled WGS sequence"/>
</dbReference>
<proteinExistence type="predicted"/>
<gene>
    <name evidence="3" type="ORF">ECRASSUSDP1_LOCUS6221</name>
</gene>
<dbReference type="AlphaFoldDB" id="A0AAD1UE02"/>
<protein>
    <submittedName>
        <fullName evidence="3">Uncharacterized protein</fullName>
    </submittedName>
</protein>
<comment type="caution">
    <text evidence="3">The sequence shown here is derived from an EMBL/GenBank/DDBJ whole genome shotgun (WGS) entry which is preliminary data.</text>
</comment>
<evidence type="ECO:0000313" key="3">
    <source>
        <dbReference type="EMBL" id="CAI2364871.1"/>
    </source>
</evidence>